<dbReference type="Proteomes" id="UP000886523">
    <property type="component" value="Unassembled WGS sequence"/>
</dbReference>
<accession>A0A9P6B1H5</accession>
<gene>
    <name evidence="2" type="ORF">BS47DRAFT_1360841</name>
</gene>
<evidence type="ECO:0000313" key="3">
    <source>
        <dbReference type="Proteomes" id="UP000886523"/>
    </source>
</evidence>
<organism evidence="2 3">
    <name type="scientific">Hydnum rufescens UP504</name>
    <dbReference type="NCBI Taxonomy" id="1448309"/>
    <lineage>
        <taxon>Eukaryota</taxon>
        <taxon>Fungi</taxon>
        <taxon>Dikarya</taxon>
        <taxon>Basidiomycota</taxon>
        <taxon>Agaricomycotina</taxon>
        <taxon>Agaricomycetes</taxon>
        <taxon>Cantharellales</taxon>
        <taxon>Hydnaceae</taxon>
        <taxon>Hydnum</taxon>
    </lineage>
</organism>
<sequence length="254" mass="28532">MKTMTDNIWYHTPAAAGVVIHDLLSMCETHNKNTAKVQDESQTCAATCHLIQEPRTRIPATHRRLIYSTTHPLWRVCGNTWSLPSVTTHPMSTQMSPQYPQPPKPGVPAPTMTIDEHVCGNIRFLPSVKIHPMNEHTDEPPICATTQAAPRNYDRQTRVPHTCFGGVWSLPYVKTHLTNEHTDEPPNMRSHPKPPPKRQLTELHTTHPPKQVHSLSPQALSAHPLNTMIGEIVYHTPAAAGVWFYIMLATNEDP</sequence>
<keyword evidence="3" id="KW-1185">Reference proteome</keyword>
<evidence type="ECO:0000256" key="1">
    <source>
        <dbReference type="SAM" id="MobiDB-lite"/>
    </source>
</evidence>
<name>A0A9P6B1H5_9AGAM</name>
<evidence type="ECO:0000313" key="2">
    <source>
        <dbReference type="EMBL" id="KAF9515765.1"/>
    </source>
</evidence>
<dbReference type="AlphaFoldDB" id="A0A9P6B1H5"/>
<reference evidence="2" key="1">
    <citation type="journal article" date="2020" name="Nat. Commun.">
        <title>Large-scale genome sequencing of mycorrhizal fungi provides insights into the early evolution of symbiotic traits.</title>
        <authorList>
            <person name="Miyauchi S."/>
            <person name="Kiss E."/>
            <person name="Kuo A."/>
            <person name="Drula E."/>
            <person name="Kohler A."/>
            <person name="Sanchez-Garcia M."/>
            <person name="Morin E."/>
            <person name="Andreopoulos B."/>
            <person name="Barry K.W."/>
            <person name="Bonito G."/>
            <person name="Buee M."/>
            <person name="Carver A."/>
            <person name="Chen C."/>
            <person name="Cichocki N."/>
            <person name="Clum A."/>
            <person name="Culley D."/>
            <person name="Crous P.W."/>
            <person name="Fauchery L."/>
            <person name="Girlanda M."/>
            <person name="Hayes R.D."/>
            <person name="Keri Z."/>
            <person name="LaButti K."/>
            <person name="Lipzen A."/>
            <person name="Lombard V."/>
            <person name="Magnuson J."/>
            <person name="Maillard F."/>
            <person name="Murat C."/>
            <person name="Nolan M."/>
            <person name="Ohm R.A."/>
            <person name="Pangilinan J."/>
            <person name="Pereira M.F."/>
            <person name="Perotto S."/>
            <person name="Peter M."/>
            <person name="Pfister S."/>
            <person name="Riley R."/>
            <person name="Sitrit Y."/>
            <person name="Stielow J.B."/>
            <person name="Szollosi G."/>
            <person name="Zifcakova L."/>
            <person name="Stursova M."/>
            <person name="Spatafora J.W."/>
            <person name="Tedersoo L."/>
            <person name="Vaario L.M."/>
            <person name="Yamada A."/>
            <person name="Yan M."/>
            <person name="Wang P."/>
            <person name="Xu J."/>
            <person name="Bruns T."/>
            <person name="Baldrian P."/>
            <person name="Vilgalys R."/>
            <person name="Dunand C."/>
            <person name="Henrissat B."/>
            <person name="Grigoriev I.V."/>
            <person name="Hibbett D."/>
            <person name="Nagy L.G."/>
            <person name="Martin F.M."/>
        </authorList>
    </citation>
    <scope>NUCLEOTIDE SEQUENCE</scope>
    <source>
        <strain evidence="2">UP504</strain>
    </source>
</reference>
<feature type="region of interest" description="Disordered" evidence="1">
    <location>
        <begin position="178"/>
        <end position="202"/>
    </location>
</feature>
<proteinExistence type="predicted"/>
<dbReference type="EMBL" id="MU128947">
    <property type="protein sequence ID" value="KAF9515765.1"/>
    <property type="molecule type" value="Genomic_DNA"/>
</dbReference>
<comment type="caution">
    <text evidence="2">The sequence shown here is derived from an EMBL/GenBank/DDBJ whole genome shotgun (WGS) entry which is preliminary data.</text>
</comment>
<protein>
    <submittedName>
        <fullName evidence="2">Uncharacterized protein</fullName>
    </submittedName>
</protein>